<dbReference type="OrthoDB" id="9791347at2"/>
<dbReference type="InterPro" id="IPR002740">
    <property type="entry name" value="EVE_domain"/>
</dbReference>
<dbReference type="Pfam" id="PF01878">
    <property type="entry name" value="EVE"/>
    <property type="match status" value="1"/>
</dbReference>
<evidence type="ECO:0000259" key="2">
    <source>
        <dbReference type="Pfam" id="PF01878"/>
    </source>
</evidence>
<evidence type="ECO:0000313" key="4">
    <source>
        <dbReference type="EMBL" id="SPX60286.1"/>
    </source>
</evidence>
<name>A0A0W0TJY9_9GAMM</name>
<dbReference type="Proteomes" id="UP000054698">
    <property type="component" value="Unassembled WGS sequence"/>
</dbReference>
<proteinExistence type="predicted"/>
<dbReference type="AlphaFoldDB" id="A0A0W0TJY9"/>
<dbReference type="RefSeq" id="WP_058446996.1">
    <property type="nucleotide sequence ID" value="NZ_CAAAHT010000016.1"/>
</dbReference>
<dbReference type="Proteomes" id="UP000251942">
    <property type="component" value="Unassembled WGS sequence"/>
</dbReference>
<evidence type="ECO:0000313" key="5">
    <source>
        <dbReference type="EMBL" id="STX37635.1"/>
    </source>
</evidence>
<dbReference type="EMBL" id="UASS01000008">
    <property type="protein sequence ID" value="SPX60286.1"/>
    <property type="molecule type" value="Genomic_DNA"/>
</dbReference>
<dbReference type="SUPFAM" id="SSF88697">
    <property type="entry name" value="PUA domain-like"/>
    <property type="match status" value="1"/>
</dbReference>
<evidence type="ECO:0000313" key="8">
    <source>
        <dbReference type="Proteomes" id="UP000254033"/>
    </source>
</evidence>
<reference evidence="7 8" key="2">
    <citation type="submission" date="2018-06" db="EMBL/GenBank/DDBJ databases">
        <authorList>
            <consortium name="Pathogen Informatics"/>
            <person name="Doyle S."/>
        </authorList>
    </citation>
    <scope>NUCLEOTIDE SEQUENCE [LARGE SCALE GENOMIC DNA]</scope>
    <source>
        <strain evidence="5 8">NCTC11978</strain>
        <strain evidence="4 7">NCTC12022</strain>
    </source>
</reference>
<dbReference type="EMBL" id="UGNY01000001">
    <property type="protein sequence ID" value="STX37635.1"/>
    <property type="molecule type" value="Genomic_DNA"/>
</dbReference>
<dbReference type="PANTHER" id="PTHR14087">
    <property type="entry name" value="THYMOCYTE NUCLEAR PROTEIN 1"/>
    <property type="match status" value="1"/>
</dbReference>
<feature type="domain" description="EVE" evidence="2">
    <location>
        <begin position="3"/>
        <end position="151"/>
    </location>
</feature>
<dbReference type="FunFam" id="3.10.590.10:FF:000003">
    <property type="entry name" value="Thymocyte nuclear protein 1"/>
    <property type="match status" value="1"/>
</dbReference>
<dbReference type="PANTHER" id="PTHR14087:SF7">
    <property type="entry name" value="THYMOCYTE NUCLEAR PROTEIN 1"/>
    <property type="match status" value="1"/>
</dbReference>
<reference evidence="3 6" key="1">
    <citation type="submission" date="2015-11" db="EMBL/GenBank/DDBJ databases">
        <title>Genomic analysis of 38 Legionella species identifies large and diverse effector repertoires.</title>
        <authorList>
            <person name="Burstein D."/>
            <person name="Amaro F."/>
            <person name="Zusman T."/>
            <person name="Lifshitz Z."/>
            <person name="Cohen O."/>
            <person name="Gilbert J.A."/>
            <person name="Pupko T."/>
            <person name="Shuman H.A."/>
            <person name="Segal G."/>
        </authorList>
    </citation>
    <scope>NUCLEOTIDE SEQUENCE [LARGE SCALE GENOMIC DNA]</scope>
    <source>
        <strain evidence="3 6">WO-44C</strain>
    </source>
</reference>
<dbReference type="Proteomes" id="UP000254033">
    <property type="component" value="Unassembled WGS sequence"/>
</dbReference>
<dbReference type="CDD" id="cd21133">
    <property type="entry name" value="EVE"/>
    <property type="match status" value="1"/>
</dbReference>
<protein>
    <submittedName>
        <fullName evidence="3 4">EVE domain</fullName>
    </submittedName>
</protein>
<sequence length="154" mass="18024">MTNYWLMKSEPSCFSIDDLRTASNQVTAWDGVRNYQARNFMRDDMKIGDQVFFYHSNTNPPGIVGIAEVVSEAYPDHTAFDPNSEHPDAKSTPENPRWFMVDIRFKEKFPHILSLDYLKQHAELKNMPLLRKGNRLSVTPVSQDEWRFITEKLR</sequence>
<dbReference type="InterPro" id="IPR015947">
    <property type="entry name" value="PUA-like_sf"/>
</dbReference>
<keyword evidence="6" id="KW-1185">Reference proteome</keyword>
<organism evidence="3 6">
    <name type="scientific">Legionella feeleii</name>
    <dbReference type="NCBI Taxonomy" id="453"/>
    <lineage>
        <taxon>Bacteria</taxon>
        <taxon>Pseudomonadati</taxon>
        <taxon>Pseudomonadota</taxon>
        <taxon>Gammaproteobacteria</taxon>
        <taxon>Legionellales</taxon>
        <taxon>Legionellaceae</taxon>
        <taxon>Legionella</taxon>
    </lineage>
</organism>
<dbReference type="InterPro" id="IPR047197">
    <property type="entry name" value="THYN1-like_EVE"/>
</dbReference>
<dbReference type="InterPro" id="IPR052181">
    <property type="entry name" value="5hmC_binding"/>
</dbReference>
<evidence type="ECO:0000256" key="1">
    <source>
        <dbReference type="ARBA" id="ARBA00022553"/>
    </source>
</evidence>
<accession>A0A0W0TJY9</accession>
<keyword evidence="1" id="KW-0597">Phosphoprotein</keyword>
<evidence type="ECO:0000313" key="7">
    <source>
        <dbReference type="Proteomes" id="UP000251942"/>
    </source>
</evidence>
<dbReference type="STRING" id="453.Lfee_2315"/>
<evidence type="ECO:0000313" key="6">
    <source>
        <dbReference type="Proteomes" id="UP000054698"/>
    </source>
</evidence>
<dbReference type="EMBL" id="LNYB01000082">
    <property type="protein sequence ID" value="KTC95953.1"/>
    <property type="molecule type" value="Genomic_DNA"/>
</dbReference>
<gene>
    <name evidence="3" type="ORF">Lfee_2315</name>
    <name evidence="5" type="ORF">NCTC11978_00803</name>
    <name evidence="4" type="ORF">NCTC12022_01003</name>
</gene>
<evidence type="ECO:0000313" key="3">
    <source>
        <dbReference type="EMBL" id="KTC95953.1"/>
    </source>
</evidence>
<dbReference type="PATRIC" id="fig|453.4.peg.2534"/>
<dbReference type="Gene3D" id="3.10.590.10">
    <property type="entry name" value="ph1033 like domains"/>
    <property type="match status" value="1"/>
</dbReference>